<keyword evidence="10" id="KW-1185">Reference proteome</keyword>
<reference evidence="9" key="2">
    <citation type="submission" date="2020-09" db="EMBL/GenBank/DDBJ databases">
        <authorList>
            <person name="Sun Q."/>
            <person name="Kim S."/>
        </authorList>
    </citation>
    <scope>NUCLEOTIDE SEQUENCE</scope>
    <source>
        <strain evidence="9">KCTC 12988</strain>
    </source>
</reference>
<evidence type="ECO:0000259" key="8">
    <source>
        <dbReference type="Pfam" id="PF25954"/>
    </source>
</evidence>
<dbReference type="Gene3D" id="1.10.287.470">
    <property type="entry name" value="Helix hairpin bin"/>
    <property type="match status" value="1"/>
</dbReference>
<sequence length="438" mass="46748">MKTESDNDLADIIQSAHRSKATGRWISLLLLIAIGVGAYYWHRSNSEKQPTGPKFTTQKVSRGDIALTITTTGTLEPTNQVTIGSEVSGTVEEVYVDINDRVTKGQALAKLDPTKLTQQAEQNRAALRASEAKVAQAEASLKEAEANLKRLQQLHKVSNGRTPSQADLDSALATLDRGKADLLSAQADVSQNQAALVSAESDLSKTILTSPVDGVVLTRSVEPGQTVAAQFTAPELFIIAEDLSSMVLTVAVAEADIGRVEDGQEANFTVDAWPKRTFSAEVQTVSYGSEITDNVVTYETELAVSNTDHSLRPGMTATATIAVAQSKDVLLVPNTALRFDPKTAMASQAPAKEQKKSLLDSLTPRPPRGGNSGGRKRPEGESPNSEEGKPQIVWTLTDGHPAPIRVETGITNGRFTEVSGPDLHVDTEVITAAQTSTE</sequence>
<evidence type="ECO:0000313" key="9">
    <source>
        <dbReference type="EMBL" id="GHC53197.1"/>
    </source>
</evidence>
<reference evidence="9" key="1">
    <citation type="journal article" date="2014" name="Int. J. Syst. Evol. Microbiol.">
        <title>Complete genome sequence of Corynebacterium casei LMG S-19264T (=DSM 44701T), isolated from a smear-ripened cheese.</title>
        <authorList>
            <consortium name="US DOE Joint Genome Institute (JGI-PGF)"/>
            <person name="Walter F."/>
            <person name="Albersmeier A."/>
            <person name="Kalinowski J."/>
            <person name="Ruckert C."/>
        </authorList>
    </citation>
    <scope>NUCLEOTIDE SEQUENCE</scope>
    <source>
        <strain evidence="9">KCTC 12988</strain>
    </source>
</reference>
<feature type="coiled-coil region" evidence="4">
    <location>
        <begin position="120"/>
        <end position="161"/>
    </location>
</feature>
<dbReference type="GO" id="GO:0030313">
    <property type="term" value="C:cell envelope"/>
    <property type="evidence" value="ECO:0007669"/>
    <property type="project" value="UniProtKB-SubCell"/>
</dbReference>
<evidence type="ECO:0000256" key="6">
    <source>
        <dbReference type="SAM" id="Phobius"/>
    </source>
</evidence>
<dbReference type="InterPro" id="IPR058625">
    <property type="entry name" value="MdtA-like_BSH"/>
</dbReference>
<feature type="region of interest" description="Disordered" evidence="5">
    <location>
        <begin position="342"/>
        <end position="420"/>
    </location>
</feature>
<dbReference type="RefSeq" id="WP_189569761.1">
    <property type="nucleotide sequence ID" value="NZ_BMXI01000007.1"/>
</dbReference>
<evidence type="ECO:0000259" key="7">
    <source>
        <dbReference type="Pfam" id="PF25917"/>
    </source>
</evidence>
<proteinExistence type="inferred from homology"/>
<evidence type="ECO:0000256" key="5">
    <source>
        <dbReference type="SAM" id="MobiDB-lite"/>
    </source>
</evidence>
<dbReference type="PANTHER" id="PTHR32347">
    <property type="entry name" value="EFFLUX SYSTEM COMPONENT YKNX-RELATED"/>
    <property type="match status" value="1"/>
</dbReference>
<dbReference type="InterPro" id="IPR006143">
    <property type="entry name" value="RND_pump_MFP"/>
</dbReference>
<comment type="subcellular location">
    <subcellularLocation>
        <location evidence="1">Cell envelope</location>
    </subcellularLocation>
</comment>
<keyword evidence="3 4" id="KW-0175">Coiled coil</keyword>
<evidence type="ECO:0000256" key="3">
    <source>
        <dbReference type="ARBA" id="ARBA00023054"/>
    </source>
</evidence>
<protein>
    <submittedName>
        <fullName evidence="9">Hemolysin D</fullName>
    </submittedName>
</protein>
<keyword evidence="6" id="KW-1133">Transmembrane helix</keyword>
<dbReference type="NCBIfam" id="TIGR01730">
    <property type="entry name" value="RND_mfp"/>
    <property type="match status" value="1"/>
</dbReference>
<accession>A0A918TR76</accession>
<dbReference type="AlphaFoldDB" id="A0A918TR76"/>
<comment type="caution">
    <text evidence="9">The sequence shown here is derived from an EMBL/GenBank/DDBJ whole genome shotgun (WGS) entry which is preliminary data.</text>
</comment>
<name>A0A918TR76_9BACT</name>
<dbReference type="GO" id="GO:0016020">
    <property type="term" value="C:membrane"/>
    <property type="evidence" value="ECO:0007669"/>
    <property type="project" value="InterPro"/>
</dbReference>
<dbReference type="Pfam" id="PF25917">
    <property type="entry name" value="BSH_RND"/>
    <property type="match status" value="1"/>
</dbReference>
<dbReference type="InterPro" id="IPR058792">
    <property type="entry name" value="Beta-barrel_RND_2"/>
</dbReference>
<keyword evidence="6" id="KW-0812">Transmembrane</keyword>
<dbReference type="Gene3D" id="2.40.30.170">
    <property type="match status" value="1"/>
</dbReference>
<dbReference type="GO" id="GO:0022857">
    <property type="term" value="F:transmembrane transporter activity"/>
    <property type="evidence" value="ECO:0007669"/>
    <property type="project" value="InterPro"/>
</dbReference>
<evidence type="ECO:0000256" key="4">
    <source>
        <dbReference type="SAM" id="Coils"/>
    </source>
</evidence>
<dbReference type="Proteomes" id="UP000644507">
    <property type="component" value="Unassembled WGS sequence"/>
</dbReference>
<feature type="domain" description="Multidrug resistance protein MdtA-like barrel-sandwich hybrid" evidence="7">
    <location>
        <begin position="79"/>
        <end position="234"/>
    </location>
</feature>
<dbReference type="PANTHER" id="PTHR32347:SF14">
    <property type="entry name" value="EFFLUX SYSTEM COMPONENT YKNX-RELATED"/>
    <property type="match status" value="1"/>
</dbReference>
<dbReference type="EMBL" id="BMXI01000007">
    <property type="protein sequence ID" value="GHC53197.1"/>
    <property type="molecule type" value="Genomic_DNA"/>
</dbReference>
<evidence type="ECO:0000256" key="2">
    <source>
        <dbReference type="ARBA" id="ARBA00009477"/>
    </source>
</evidence>
<feature type="domain" description="CusB-like beta-barrel" evidence="8">
    <location>
        <begin position="248"/>
        <end position="322"/>
    </location>
</feature>
<organism evidence="9 10">
    <name type="scientific">Roseibacillus persicicus</name>
    <dbReference type="NCBI Taxonomy" id="454148"/>
    <lineage>
        <taxon>Bacteria</taxon>
        <taxon>Pseudomonadati</taxon>
        <taxon>Verrucomicrobiota</taxon>
        <taxon>Verrucomicrobiia</taxon>
        <taxon>Verrucomicrobiales</taxon>
        <taxon>Verrucomicrobiaceae</taxon>
        <taxon>Roseibacillus</taxon>
    </lineage>
</organism>
<feature type="transmembrane region" description="Helical" evidence="6">
    <location>
        <begin position="21"/>
        <end position="41"/>
    </location>
</feature>
<dbReference type="InterPro" id="IPR050465">
    <property type="entry name" value="UPF0194_transport"/>
</dbReference>
<evidence type="ECO:0000256" key="1">
    <source>
        <dbReference type="ARBA" id="ARBA00004196"/>
    </source>
</evidence>
<comment type="similarity">
    <text evidence="2">Belongs to the membrane fusion protein (MFP) (TC 8.A.1) family.</text>
</comment>
<dbReference type="Gene3D" id="2.40.50.100">
    <property type="match status" value="1"/>
</dbReference>
<dbReference type="Pfam" id="PF25954">
    <property type="entry name" value="Beta-barrel_RND_2"/>
    <property type="match status" value="1"/>
</dbReference>
<evidence type="ECO:0000313" key="10">
    <source>
        <dbReference type="Proteomes" id="UP000644507"/>
    </source>
</evidence>
<gene>
    <name evidence="9" type="ORF">GCM10007100_19580</name>
</gene>
<keyword evidence="6" id="KW-0472">Membrane</keyword>
<dbReference type="SUPFAM" id="SSF111369">
    <property type="entry name" value="HlyD-like secretion proteins"/>
    <property type="match status" value="1"/>
</dbReference>